<evidence type="ECO:0000313" key="2">
    <source>
        <dbReference type="Proteomes" id="UP000316759"/>
    </source>
</evidence>
<comment type="caution">
    <text evidence="1">The sequence shown here is derived from an EMBL/GenBank/DDBJ whole genome shotgun (WGS) entry which is preliminary data.</text>
</comment>
<protein>
    <submittedName>
        <fullName evidence="1">Uncharacterized protein</fullName>
    </submittedName>
</protein>
<accession>A0A504YIF3</accession>
<dbReference type="EMBL" id="SUNJ01009710">
    <property type="protein sequence ID" value="TPP60205.1"/>
    <property type="molecule type" value="Genomic_DNA"/>
</dbReference>
<reference evidence="1 2" key="1">
    <citation type="submission" date="2019-04" db="EMBL/GenBank/DDBJ databases">
        <title>Annotation for the trematode Fasciola gigantica.</title>
        <authorList>
            <person name="Choi Y.-J."/>
        </authorList>
    </citation>
    <scope>NUCLEOTIDE SEQUENCE [LARGE SCALE GENOMIC DNA]</scope>
    <source>
        <strain evidence="1">Uganda_cow_1</strain>
    </source>
</reference>
<name>A0A504YIF3_FASGI</name>
<proteinExistence type="predicted"/>
<dbReference type="AlphaFoldDB" id="A0A504YIF3"/>
<dbReference type="Proteomes" id="UP000316759">
    <property type="component" value="Unassembled WGS sequence"/>
</dbReference>
<organism evidence="1 2">
    <name type="scientific">Fasciola gigantica</name>
    <name type="common">Giant liver fluke</name>
    <dbReference type="NCBI Taxonomy" id="46835"/>
    <lineage>
        <taxon>Eukaryota</taxon>
        <taxon>Metazoa</taxon>
        <taxon>Spiralia</taxon>
        <taxon>Lophotrochozoa</taxon>
        <taxon>Platyhelminthes</taxon>
        <taxon>Trematoda</taxon>
        <taxon>Digenea</taxon>
        <taxon>Plagiorchiida</taxon>
        <taxon>Echinostomata</taxon>
        <taxon>Echinostomatoidea</taxon>
        <taxon>Fasciolidae</taxon>
        <taxon>Fasciola</taxon>
    </lineage>
</organism>
<dbReference type="OrthoDB" id="10502342at2759"/>
<gene>
    <name evidence="1" type="ORF">FGIG_05371</name>
</gene>
<sequence>MHVLKVHNSSKTLSILSGLSIQLRVVHFRCYIGLKSLIRILRLRIRSETGVDLQKIISERGAHQLHSVVLLIEHSLATLLQLQDTADALRSRVNTFRSDPQFYIRTCSWPRLNDPMGAVWSLPQRSSPWMWPLELWPEGTDGTSRLLHALDLTPSNQRTWTVRKRLLKNSLRTASDLIRLDKNDANPPPHILGTLDANFETYDSELREQLCKAWNLLFGWTWLSISGALTRILPTATKSVVSSIPVSSSDCVFGRGLEHFAEENLCLLSIPRMLIVTGARMPEWLDVLV</sequence>
<keyword evidence="2" id="KW-1185">Reference proteome</keyword>
<evidence type="ECO:0000313" key="1">
    <source>
        <dbReference type="EMBL" id="TPP60205.1"/>
    </source>
</evidence>